<organism evidence="1 2">
    <name type="scientific">Autumnicola musiva</name>
    <dbReference type="NCBI Taxonomy" id="3075589"/>
    <lineage>
        <taxon>Bacteria</taxon>
        <taxon>Pseudomonadati</taxon>
        <taxon>Bacteroidota</taxon>
        <taxon>Flavobacteriia</taxon>
        <taxon>Flavobacteriales</taxon>
        <taxon>Flavobacteriaceae</taxon>
        <taxon>Autumnicola</taxon>
    </lineage>
</organism>
<accession>A0ABU3DAC2</accession>
<protein>
    <submittedName>
        <fullName evidence="1">Uncharacterized protein</fullName>
    </submittedName>
</protein>
<sequence>MDVNKILENLKNENTPIDIANYATNLLSYHIINHNYLRAILEAQVEILVRLNDNSDIDVDGHLKIIEDKIDKESDKDFIEAMQQIIRKD</sequence>
<reference evidence="1 2" key="1">
    <citation type="submission" date="2023-09" db="EMBL/GenBank/DDBJ databases">
        <authorList>
            <person name="Rey-Velasco X."/>
        </authorList>
    </citation>
    <scope>NUCLEOTIDE SEQUENCE [LARGE SCALE GENOMIC DNA]</scope>
    <source>
        <strain evidence="1 2">F117</strain>
    </source>
</reference>
<evidence type="ECO:0000313" key="2">
    <source>
        <dbReference type="Proteomes" id="UP001262582"/>
    </source>
</evidence>
<dbReference type="Proteomes" id="UP001262582">
    <property type="component" value="Unassembled WGS sequence"/>
</dbReference>
<name>A0ABU3DAC2_9FLAO</name>
<keyword evidence="2" id="KW-1185">Reference proteome</keyword>
<dbReference type="EMBL" id="JAVRHK010000018">
    <property type="protein sequence ID" value="MDT0678304.1"/>
    <property type="molecule type" value="Genomic_DNA"/>
</dbReference>
<dbReference type="RefSeq" id="WP_311504639.1">
    <property type="nucleotide sequence ID" value="NZ_JAVRHK010000018.1"/>
</dbReference>
<gene>
    <name evidence="1" type="ORF">RM539_17105</name>
</gene>
<evidence type="ECO:0000313" key="1">
    <source>
        <dbReference type="EMBL" id="MDT0678304.1"/>
    </source>
</evidence>
<proteinExistence type="predicted"/>
<comment type="caution">
    <text evidence="1">The sequence shown here is derived from an EMBL/GenBank/DDBJ whole genome shotgun (WGS) entry which is preliminary data.</text>
</comment>